<sequence length="140" mass="16177">MYYHRVFASSMVRAAFDNDFYNPDFTWALDKVYLCTIIERNLAEVIADLPASYATIRSVSKTIISRTTRRTGQDTNAYDVPRPHSSNAVKVSAPRNVYRKSRKDEYQYYDEEVPLHTYSPPTDVITMRTSIDVEAHARTL</sequence>
<dbReference type="EMBL" id="CVMT01000004">
    <property type="protein sequence ID" value="CRG88353.1"/>
    <property type="molecule type" value="Genomic_DNA"/>
</dbReference>
<name>A0A0U1LYD1_TALIS</name>
<dbReference type="AlphaFoldDB" id="A0A0U1LYD1"/>
<accession>A0A0U1LYD1</accession>
<organism evidence="1 2">
    <name type="scientific">Talaromyces islandicus</name>
    <name type="common">Penicillium islandicum</name>
    <dbReference type="NCBI Taxonomy" id="28573"/>
    <lineage>
        <taxon>Eukaryota</taxon>
        <taxon>Fungi</taxon>
        <taxon>Dikarya</taxon>
        <taxon>Ascomycota</taxon>
        <taxon>Pezizomycotina</taxon>
        <taxon>Eurotiomycetes</taxon>
        <taxon>Eurotiomycetidae</taxon>
        <taxon>Eurotiales</taxon>
        <taxon>Trichocomaceae</taxon>
        <taxon>Talaromyces</taxon>
        <taxon>Talaromyces sect. Islandici</taxon>
    </lineage>
</organism>
<keyword evidence="2" id="KW-1185">Reference proteome</keyword>
<gene>
    <name evidence="1" type="ORF">PISL3812_05383</name>
</gene>
<dbReference type="Proteomes" id="UP000054383">
    <property type="component" value="Unassembled WGS sequence"/>
</dbReference>
<dbReference type="OrthoDB" id="5329176at2759"/>
<reference evidence="1 2" key="1">
    <citation type="submission" date="2015-04" db="EMBL/GenBank/DDBJ databases">
        <authorList>
            <person name="Syromyatnikov M.Y."/>
            <person name="Popov V.N."/>
        </authorList>
    </citation>
    <scope>NUCLEOTIDE SEQUENCE [LARGE SCALE GENOMIC DNA]</scope>
    <source>
        <strain evidence="1">WF-38-12</strain>
    </source>
</reference>
<evidence type="ECO:0000313" key="1">
    <source>
        <dbReference type="EMBL" id="CRG88353.1"/>
    </source>
</evidence>
<protein>
    <submittedName>
        <fullName evidence="1">Uncharacterized protein</fullName>
    </submittedName>
</protein>
<proteinExistence type="predicted"/>
<evidence type="ECO:0000313" key="2">
    <source>
        <dbReference type="Proteomes" id="UP000054383"/>
    </source>
</evidence>